<dbReference type="AlphaFoldDB" id="W2LUY5"/>
<gene>
    <name evidence="1" type="ORF">L917_02159</name>
</gene>
<evidence type="ECO:0000313" key="1">
    <source>
        <dbReference type="EMBL" id="ETM01212.1"/>
    </source>
</evidence>
<organism evidence="1">
    <name type="scientific">Phytophthora nicotianae</name>
    <name type="common">Potato buckeye rot agent</name>
    <name type="synonym">Phytophthora parasitica</name>
    <dbReference type="NCBI Taxonomy" id="4792"/>
    <lineage>
        <taxon>Eukaryota</taxon>
        <taxon>Sar</taxon>
        <taxon>Stramenopiles</taxon>
        <taxon>Oomycota</taxon>
        <taxon>Peronosporomycetes</taxon>
        <taxon>Peronosporales</taxon>
        <taxon>Peronosporaceae</taxon>
        <taxon>Phytophthora</taxon>
    </lineage>
</organism>
<sequence>FITTNDLEAINAQKSAGVTFGLAVGHRIVAHGAPS</sequence>
<accession>W2LUY5</accession>
<feature type="non-terminal residue" evidence="1">
    <location>
        <position position="1"/>
    </location>
</feature>
<name>W2LUY5_PHYNI</name>
<proteinExistence type="predicted"/>
<reference evidence="1" key="1">
    <citation type="submission" date="2013-11" db="EMBL/GenBank/DDBJ databases">
        <title>The Genome Sequence of Phytophthora parasitica CHvinca01.</title>
        <authorList>
            <consortium name="The Broad Institute Genomics Platform"/>
            <person name="Russ C."/>
            <person name="Tyler B."/>
            <person name="Panabieres F."/>
            <person name="Shan W."/>
            <person name="Tripathy S."/>
            <person name="Grunwald N."/>
            <person name="Machado M."/>
            <person name="Johnson C.S."/>
            <person name="Arredondo F."/>
            <person name="Hong C."/>
            <person name="Coffey M."/>
            <person name="Young S.K."/>
            <person name="Zeng Q."/>
            <person name="Gargeya S."/>
            <person name="Fitzgerald M."/>
            <person name="Abouelleil A."/>
            <person name="Alvarado L."/>
            <person name="Chapman S.B."/>
            <person name="Gainer-Dewar J."/>
            <person name="Goldberg J."/>
            <person name="Griggs A."/>
            <person name="Gujja S."/>
            <person name="Hansen M."/>
            <person name="Howarth C."/>
            <person name="Imamovic A."/>
            <person name="Ireland A."/>
            <person name="Larimer J."/>
            <person name="McCowan C."/>
            <person name="Murphy C."/>
            <person name="Pearson M."/>
            <person name="Poon T.W."/>
            <person name="Priest M."/>
            <person name="Roberts A."/>
            <person name="Saif S."/>
            <person name="Shea T."/>
            <person name="Sykes S."/>
            <person name="Wortman J."/>
            <person name="Nusbaum C."/>
            <person name="Birren B."/>
        </authorList>
    </citation>
    <scope>NUCLEOTIDE SEQUENCE [LARGE SCALE GENOMIC DNA]</scope>
    <source>
        <strain evidence="1">CHvinca01</strain>
    </source>
</reference>
<dbReference type="EMBL" id="KI677780">
    <property type="protein sequence ID" value="ETM01212.1"/>
    <property type="molecule type" value="Genomic_DNA"/>
</dbReference>
<protein>
    <submittedName>
        <fullName evidence="1">Uncharacterized protein</fullName>
    </submittedName>
</protein>
<dbReference type="Proteomes" id="UP000054423">
    <property type="component" value="Unassembled WGS sequence"/>
</dbReference>